<evidence type="ECO:0000313" key="1">
    <source>
        <dbReference type="EMBL" id="MCH83514.1"/>
    </source>
</evidence>
<name>A0A392MBA4_9FABA</name>
<dbReference type="AlphaFoldDB" id="A0A392MBA4"/>
<comment type="caution">
    <text evidence="1">The sequence shown here is derived from an EMBL/GenBank/DDBJ whole genome shotgun (WGS) entry which is preliminary data.</text>
</comment>
<evidence type="ECO:0000313" key="2">
    <source>
        <dbReference type="Proteomes" id="UP000265520"/>
    </source>
</evidence>
<sequence length="88" mass="10092">MLSCVASNTSLQLSDSIRLYCEDVWLLVENAICHPKLILTLKYLIHLYSRVEKLIVRFVEVPSIVPLSEQNAPQMTWFTTKRPSLSSI</sequence>
<gene>
    <name evidence="1" type="ORF">A2U01_0004338</name>
</gene>
<accession>A0A392MBA4</accession>
<protein>
    <submittedName>
        <fullName evidence="1">Uncharacterized protein</fullName>
    </submittedName>
</protein>
<proteinExistence type="predicted"/>
<keyword evidence="2" id="KW-1185">Reference proteome</keyword>
<organism evidence="1 2">
    <name type="scientific">Trifolium medium</name>
    <dbReference type="NCBI Taxonomy" id="97028"/>
    <lineage>
        <taxon>Eukaryota</taxon>
        <taxon>Viridiplantae</taxon>
        <taxon>Streptophyta</taxon>
        <taxon>Embryophyta</taxon>
        <taxon>Tracheophyta</taxon>
        <taxon>Spermatophyta</taxon>
        <taxon>Magnoliopsida</taxon>
        <taxon>eudicotyledons</taxon>
        <taxon>Gunneridae</taxon>
        <taxon>Pentapetalae</taxon>
        <taxon>rosids</taxon>
        <taxon>fabids</taxon>
        <taxon>Fabales</taxon>
        <taxon>Fabaceae</taxon>
        <taxon>Papilionoideae</taxon>
        <taxon>50 kb inversion clade</taxon>
        <taxon>NPAAA clade</taxon>
        <taxon>Hologalegina</taxon>
        <taxon>IRL clade</taxon>
        <taxon>Trifolieae</taxon>
        <taxon>Trifolium</taxon>
    </lineage>
</organism>
<dbReference type="Proteomes" id="UP000265520">
    <property type="component" value="Unassembled WGS sequence"/>
</dbReference>
<dbReference type="EMBL" id="LXQA010005315">
    <property type="protein sequence ID" value="MCH83514.1"/>
    <property type="molecule type" value="Genomic_DNA"/>
</dbReference>
<reference evidence="1 2" key="1">
    <citation type="journal article" date="2018" name="Front. Plant Sci.">
        <title>Red Clover (Trifolium pratense) and Zigzag Clover (T. medium) - A Picture of Genomic Similarities and Differences.</title>
        <authorList>
            <person name="Dluhosova J."/>
            <person name="Istvanek J."/>
            <person name="Nedelnik J."/>
            <person name="Repkova J."/>
        </authorList>
    </citation>
    <scope>NUCLEOTIDE SEQUENCE [LARGE SCALE GENOMIC DNA]</scope>
    <source>
        <strain evidence="2">cv. 10/8</strain>
        <tissue evidence="1">Leaf</tissue>
    </source>
</reference>